<name>A0A1M5EXY2_9BACT</name>
<dbReference type="EMBL" id="FQUM01000010">
    <property type="protein sequence ID" value="SHF84099.1"/>
    <property type="molecule type" value="Genomic_DNA"/>
</dbReference>
<reference evidence="2 3" key="1">
    <citation type="submission" date="2016-11" db="EMBL/GenBank/DDBJ databases">
        <authorList>
            <person name="Jaros S."/>
            <person name="Januszkiewicz K."/>
            <person name="Wedrychowicz H."/>
        </authorList>
    </citation>
    <scope>NUCLEOTIDE SEQUENCE [LARGE SCALE GENOMIC DNA]</scope>
    <source>
        <strain evidence="2 3">DSM 26910</strain>
    </source>
</reference>
<feature type="transmembrane region" description="Helical" evidence="1">
    <location>
        <begin position="372"/>
        <end position="391"/>
    </location>
</feature>
<feature type="transmembrane region" description="Helical" evidence="1">
    <location>
        <begin position="139"/>
        <end position="162"/>
    </location>
</feature>
<evidence type="ECO:0000256" key="1">
    <source>
        <dbReference type="SAM" id="Phobius"/>
    </source>
</evidence>
<keyword evidence="1" id="KW-0472">Membrane</keyword>
<dbReference type="OrthoDB" id="9765532at2"/>
<dbReference type="RefSeq" id="WP_073003153.1">
    <property type="nucleotide sequence ID" value="NZ_FQUM01000010.1"/>
</dbReference>
<feature type="transmembrane region" description="Helical" evidence="1">
    <location>
        <begin position="225"/>
        <end position="244"/>
    </location>
</feature>
<gene>
    <name evidence="2" type="ORF">SAMN05444274_11076</name>
</gene>
<dbReference type="STRING" id="1484053.SAMN05444274_11076"/>
<feature type="transmembrane region" description="Helical" evidence="1">
    <location>
        <begin position="12"/>
        <end position="31"/>
    </location>
</feature>
<dbReference type="AlphaFoldDB" id="A0A1M5EXY2"/>
<evidence type="ECO:0000313" key="2">
    <source>
        <dbReference type="EMBL" id="SHF84099.1"/>
    </source>
</evidence>
<protein>
    <submittedName>
        <fullName evidence="2">Transporter, UIT6 family</fullName>
    </submittedName>
</protein>
<feature type="transmembrane region" description="Helical" evidence="1">
    <location>
        <begin position="73"/>
        <end position="92"/>
    </location>
</feature>
<feature type="transmembrane region" description="Helical" evidence="1">
    <location>
        <begin position="182"/>
        <end position="204"/>
    </location>
</feature>
<keyword evidence="1" id="KW-0812">Transmembrane</keyword>
<keyword evidence="3" id="KW-1185">Reference proteome</keyword>
<sequence length="436" mass="48699">MNHGIVESMPLWMSLPFLVMLLFIAVGPLLFNHWWEKNKNKLIVSLVLGIPVSIVLILRGLQHELMHQILFDYIPFIILLGALFVITGGIHLKGDIEAKPITNTLFLAIGAVLASFMGTTGAAMLLIRPLIRTNEERKFKVHTILFFIAIVANAGGMLTPLGDPPLFLLYLRGAPFTWFFELFWPWLFVNSTFLILFFITDSYYHAKEPIAAIAKDRSVREPIRLEGKLNFVFLIGVILSVAFLNQQFIPAIHDNHYFAFIREGVILTMAILSLTTSNKTMRYVSNNFTWTPIIEVAFLFFGIFITMVPALIYLRENAGSFGIDSPALFYSATGGLSAFLDNAPTAVSFHNLALGMANQLGSTNLVAGIPEIFLKAISLGAVFFGAMTYIGNGPNFMVKAIAEENKIEMPGFFAYIFKFSVVVLLPVYVLTQYLFL</sequence>
<feature type="transmembrane region" description="Helical" evidence="1">
    <location>
        <begin position="296"/>
        <end position="314"/>
    </location>
</feature>
<organism evidence="2 3">
    <name type="scientific">Mariniphaga anaerophila</name>
    <dbReference type="NCBI Taxonomy" id="1484053"/>
    <lineage>
        <taxon>Bacteria</taxon>
        <taxon>Pseudomonadati</taxon>
        <taxon>Bacteroidota</taxon>
        <taxon>Bacteroidia</taxon>
        <taxon>Marinilabiliales</taxon>
        <taxon>Prolixibacteraceae</taxon>
        <taxon>Mariniphaga</taxon>
    </lineage>
</organism>
<feature type="transmembrane region" description="Helical" evidence="1">
    <location>
        <begin position="104"/>
        <end position="127"/>
    </location>
</feature>
<dbReference type="Proteomes" id="UP000184164">
    <property type="component" value="Unassembled WGS sequence"/>
</dbReference>
<evidence type="ECO:0000313" key="3">
    <source>
        <dbReference type="Proteomes" id="UP000184164"/>
    </source>
</evidence>
<accession>A0A1M5EXY2</accession>
<keyword evidence="1" id="KW-1133">Transmembrane helix</keyword>
<proteinExistence type="predicted"/>
<feature type="transmembrane region" description="Helical" evidence="1">
    <location>
        <begin position="43"/>
        <end position="61"/>
    </location>
</feature>
<dbReference type="Pfam" id="PF16980">
    <property type="entry name" value="CitMHS_2"/>
    <property type="match status" value="1"/>
</dbReference>
<dbReference type="InterPro" id="IPR031566">
    <property type="entry name" value="CitMHS_2"/>
</dbReference>
<feature type="transmembrane region" description="Helical" evidence="1">
    <location>
        <begin position="412"/>
        <end position="435"/>
    </location>
</feature>